<keyword evidence="13" id="KW-1185">Reference proteome</keyword>
<proteinExistence type="inferred from homology"/>
<reference evidence="12 13" key="1">
    <citation type="submission" date="2019-07" db="EMBL/GenBank/DDBJ databases">
        <title>Tepidimonas taiwanensis I1-1 draft genome.</title>
        <authorList>
            <person name="Da Costa M.S."/>
            <person name="Froufe H.J.C."/>
            <person name="Egas C."/>
            <person name="Albuquerque L."/>
        </authorList>
    </citation>
    <scope>NUCLEOTIDE SEQUENCE [LARGE SCALE GENOMIC DNA]</scope>
    <source>
        <strain evidence="12 13">I1-1</strain>
    </source>
</reference>
<dbReference type="Pfam" id="PF00875">
    <property type="entry name" value="DNA_photolyase"/>
    <property type="match status" value="1"/>
</dbReference>
<evidence type="ECO:0000256" key="8">
    <source>
        <dbReference type="PIRSR" id="PIRSR602081-1"/>
    </source>
</evidence>
<evidence type="ECO:0000256" key="5">
    <source>
        <dbReference type="ARBA" id="ARBA00022827"/>
    </source>
</evidence>
<keyword evidence="12" id="KW-0456">Lyase</keyword>
<dbReference type="SUPFAM" id="SSF52425">
    <property type="entry name" value="Cryptochrome/photolyase, N-terminal domain"/>
    <property type="match status" value="1"/>
</dbReference>
<name>A0A554X1H5_9BURK</name>
<feature type="binding site" evidence="8">
    <location>
        <begin position="395"/>
        <end position="397"/>
    </location>
    <ligand>
        <name>FAD</name>
        <dbReference type="ChEBI" id="CHEBI:57692"/>
    </ligand>
</feature>
<evidence type="ECO:0000313" key="13">
    <source>
        <dbReference type="Proteomes" id="UP000317763"/>
    </source>
</evidence>
<dbReference type="PANTHER" id="PTHR11455">
    <property type="entry name" value="CRYPTOCHROME"/>
    <property type="match status" value="1"/>
</dbReference>
<dbReference type="Proteomes" id="UP000317763">
    <property type="component" value="Unassembled WGS sequence"/>
</dbReference>
<feature type="domain" description="Photolyase/cryptochrome alpha/beta" evidence="11">
    <location>
        <begin position="9"/>
        <end position="149"/>
    </location>
</feature>
<keyword evidence="6 10" id="KW-0157">Chromophore</keyword>
<evidence type="ECO:0000256" key="10">
    <source>
        <dbReference type="RuleBase" id="RU004182"/>
    </source>
</evidence>
<feature type="binding site" evidence="8">
    <location>
        <position position="291"/>
    </location>
    <ligand>
        <name>FAD</name>
        <dbReference type="ChEBI" id="CHEBI:57692"/>
    </ligand>
</feature>
<dbReference type="GO" id="GO:0003904">
    <property type="term" value="F:deoxyribodipyrimidine photo-lyase activity"/>
    <property type="evidence" value="ECO:0007669"/>
    <property type="project" value="UniProtKB-EC"/>
</dbReference>
<protein>
    <recommendedName>
        <fullName evidence="3">Deoxyribodipyrimidine photo-lyase</fullName>
        <ecNumber evidence="2">4.1.99.3</ecNumber>
    </recommendedName>
</protein>
<evidence type="ECO:0000256" key="2">
    <source>
        <dbReference type="ARBA" id="ARBA00013149"/>
    </source>
</evidence>
<dbReference type="PANTHER" id="PTHR11455:SF9">
    <property type="entry name" value="CRYPTOCHROME CIRCADIAN CLOCK 5 ISOFORM X1"/>
    <property type="match status" value="1"/>
</dbReference>
<feature type="binding site" evidence="8">
    <location>
        <begin position="294"/>
        <end position="301"/>
    </location>
    <ligand>
        <name>FAD</name>
        <dbReference type="ChEBI" id="CHEBI:57692"/>
    </ligand>
</feature>
<dbReference type="InterPro" id="IPR036155">
    <property type="entry name" value="Crypto/Photolyase_N_sf"/>
</dbReference>
<keyword evidence="4 8" id="KW-0285">Flavoprotein</keyword>
<dbReference type="InterPro" id="IPR014729">
    <property type="entry name" value="Rossmann-like_a/b/a_fold"/>
</dbReference>
<dbReference type="Gene3D" id="3.40.50.620">
    <property type="entry name" value="HUPs"/>
    <property type="match status" value="1"/>
</dbReference>
<feature type="site" description="Electron transfer via tryptophanyl radical" evidence="9">
    <location>
        <position position="326"/>
    </location>
</feature>
<comment type="similarity">
    <text evidence="10">Belongs to the DNA photolyase family.</text>
</comment>
<feature type="site" description="Electron transfer via tryptophanyl radical" evidence="9">
    <location>
        <position position="405"/>
    </location>
</feature>
<comment type="cofactor">
    <cofactor evidence="8">
        <name>FAD</name>
        <dbReference type="ChEBI" id="CHEBI:57692"/>
    </cofactor>
    <text evidence="8">Binds 1 FAD per subunit.</text>
</comment>
<gene>
    <name evidence="12" type="primary">phrB_2</name>
    <name evidence="12" type="ORF">Ttaiw_02234</name>
</gene>
<dbReference type="PRINTS" id="PR00147">
    <property type="entry name" value="DNAPHOTLYASE"/>
</dbReference>
<dbReference type="InterPro" id="IPR005101">
    <property type="entry name" value="Cryptochr/Photolyase_FAD-bd"/>
</dbReference>
<dbReference type="GO" id="GO:0009416">
    <property type="term" value="P:response to light stimulus"/>
    <property type="evidence" value="ECO:0007669"/>
    <property type="project" value="TreeGrafter"/>
</dbReference>
<keyword evidence="5 8" id="KW-0274">FAD</keyword>
<dbReference type="PROSITE" id="PS00691">
    <property type="entry name" value="DNA_PHOTOLYASES_1_2"/>
    <property type="match status" value="1"/>
</dbReference>
<dbReference type="InterPro" id="IPR002081">
    <property type="entry name" value="Cryptochrome/DNA_photolyase_1"/>
</dbReference>
<comment type="caution">
    <text evidence="12">The sequence shown here is derived from an EMBL/GenBank/DDBJ whole genome shotgun (WGS) entry which is preliminary data.</text>
</comment>
<dbReference type="AlphaFoldDB" id="A0A554X1H5"/>
<comment type="cofactor">
    <cofactor evidence="1">
        <name>(6R)-5,10-methylene-5,6,7,8-tetrahydrofolate</name>
        <dbReference type="ChEBI" id="CHEBI:15636"/>
    </cofactor>
</comment>
<dbReference type="SUPFAM" id="SSF48173">
    <property type="entry name" value="Cryptochrome/photolyase FAD-binding domain"/>
    <property type="match status" value="1"/>
</dbReference>
<evidence type="ECO:0000259" key="11">
    <source>
        <dbReference type="PROSITE" id="PS51645"/>
    </source>
</evidence>
<dbReference type="STRING" id="307486.GCA_000807215_02321"/>
<dbReference type="GO" id="GO:0003677">
    <property type="term" value="F:DNA binding"/>
    <property type="evidence" value="ECO:0007669"/>
    <property type="project" value="TreeGrafter"/>
</dbReference>
<evidence type="ECO:0000256" key="3">
    <source>
        <dbReference type="ARBA" id="ARBA00014046"/>
    </source>
</evidence>
<comment type="catalytic activity">
    <reaction evidence="7">
        <text>cyclobutadipyrimidine (in DNA) = 2 pyrimidine residues (in DNA).</text>
        <dbReference type="EC" id="4.1.99.3"/>
    </reaction>
</comment>
<dbReference type="InterPro" id="IPR018394">
    <property type="entry name" value="DNA_photolyase_1_CS_C"/>
</dbReference>
<sequence>MSAPSKPYDRGLMWFRRDLRAEDNAALCQALTQCRQVWCVFVFDTAILQPLLDRGLTADRRVEFIHESLIDLDEQLRALGRSHGTEGVGLIVRHGAAVKVIPRLAAALGAQAVFANHDDDPYARRRDAQVLGALAHAGAVLQTYKDHVVFERHEVLTGFGRPFTVFTPYKNAWLKALTDEHLRAHPVERHGDALAPCPPDHPPGVPALEALGFARTNLRELRVRTGTRGARALLEDFLTRIEHYHQARDYPAVKGPSYLSVHLRFGTISVRALVSTALALHRQGMAGATAWLNELIWREFYHQILANFPHVGEGKVFKPEYDAIRWERGKHAQALFAAWCEGRTGYPLVDAAMHQLNQTGYMHNRLRMVTASFLTKDLGLDWRWGEQYFADHLIDFDLAANNGGWQWAASSGCDAQPYFRIFNPVTQSEKFDPQGKFIRRYLPVLAKLPTPALHAPWQADAAVRAAAGVTLGRDYPMPIVDHAEARARTLERYAVVRRERS</sequence>
<evidence type="ECO:0000256" key="6">
    <source>
        <dbReference type="ARBA" id="ARBA00022991"/>
    </source>
</evidence>
<evidence type="ECO:0000256" key="1">
    <source>
        <dbReference type="ARBA" id="ARBA00001932"/>
    </source>
</evidence>
<evidence type="ECO:0000256" key="7">
    <source>
        <dbReference type="ARBA" id="ARBA00033999"/>
    </source>
</evidence>
<organism evidence="12 13">
    <name type="scientific">Tepidimonas taiwanensis</name>
    <dbReference type="NCBI Taxonomy" id="307486"/>
    <lineage>
        <taxon>Bacteria</taxon>
        <taxon>Pseudomonadati</taxon>
        <taxon>Pseudomonadota</taxon>
        <taxon>Betaproteobacteria</taxon>
        <taxon>Burkholderiales</taxon>
        <taxon>Tepidimonas</taxon>
    </lineage>
</organism>
<dbReference type="GO" id="GO:0000719">
    <property type="term" value="P:photoreactive repair"/>
    <property type="evidence" value="ECO:0007669"/>
    <property type="project" value="UniProtKB-ARBA"/>
</dbReference>
<feature type="binding site" evidence="8">
    <location>
        <position position="244"/>
    </location>
    <ligand>
        <name>FAD</name>
        <dbReference type="ChEBI" id="CHEBI:57692"/>
    </ligand>
</feature>
<dbReference type="InterPro" id="IPR006050">
    <property type="entry name" value="DNA_photolyase_N"/>
</dbReference>
<dbReference type="OrthoDB" id="9772484at2"/>
<dbReference type="EC" id="4.1.99.3" evidence="2"/>
<dbReference type="PROSITE" id="PS51645">
    <property type="entry name" value="PHR_CRY_ALPHA_BETA"/>
    <property type="match status" value="1"/>
</dbReference>
<accession>A0A554X1H5</accession>
<dbReference type="Gene3D" id="1.10.579.10">
    <property type="entry name" value="DNA Cyclobutane Dipyrimidine Photolyase, subunit A, domain 3"/>
    <property type="match status" value="1"/>
</dbReference>
<dbReference type="EMBL" id="VJOM01000032">
    <property type="protein sequence ID" value="TSE29606.1"/>
    <property type="molecule type" value="Genomic_DNA"/>
</dbReference>
<evidence type="ECO:0000256" key="9">
    <source>
        <dbReference type="PIRSR" id="PIRSR602081-2"/>
    </source>
</evidence>
<dbReference type="InterPro" id="IPR036134">
    <property type="entry name" value="Crypto/Photolyase_FAD-like_sf"/>
</dbReference>
<feature type="site" description="Electron transfer via tryptophanyl radical" evidence="9">
    <location>
        <position position="382"/>
    </location>
</feature>
<dbReference type="GO" id="GO:0071949">
    <property type="term" value="F:FAD binding"/>
    <property type="evidence" value="ECO:0007669"/>
    <property type="project" value="TreeGrafter"/>
</dbReference>
<evidence type="ECO:0000256" key="4">
    <source>
        <dbReference type="ARBA" id="ARBA00022630"/>
    </source>
</evidence>
<dbReference type="Pfam" id="PF03441">
    <property type="entry name" value="FAD_binding_7"/>
    <property type="match status" value="1"/>
</dbReference>
<dbReference type="FunFam" id="1.10.579.10:FF:000003">
    <property type="entry name" value="Deoxyribodipyrimidine photo-lyase"/>
    <property type="match status" value="1"/>
</dbReference>
<dbReference type="Gene3D" id="1.25.40.80">
    <property type="match status" value="1"/>
</dbReference>
<dbReference type="RefSeq" id="WP_043704158.1">
    <property type="nucleotide sequence ID" value="NZ_CP083911.1"/>
</dbReference>
<evidence type="ECO:0000313" key="12">
    <source>
        <dbReference type="EMBL" id="TSE29606.1"/>
    </source>
</evidence>